<gene>
    <name evidence="1" type="ORF">MNBD_GAMMA06-894</name>
</gene>
<evidence type="ECO:0008006" key="2">
    <source>
        <dbReference type="Google" id="ProtNLM"/>
    </source>
</evidence>
<evidence type="ECO:0000313" key="1">
    <source>
        <dbReference type="EMBL" id="VAW51438.1"/>
    </source>
</evidence>
<organism evidence="1">
    <name type="scientific">hydrothermal vent metagenome</name>
    <dbReference type="NCBI Taxonomy" id="652676"/>
    <lineage>
        <taxon>unclassified sequences</taxon>
        <taxon>metagenomes</taxon>
        <taxon>ecological metagenomes</taxon>
    </lineage>
</organism>
<sequence length="193" mass="21458">MIRLLIKLYVGITMLLTLVSCTTGTSVHTSGDTIDSADFQGIIELNTDAISGEITHNSILLLNVEENIAKALRNKYKNMGSYSVFLMTASSEELTMTNHRALRERGYTHLLVSAINPEKIQIDNGNNKRSMPVSCTVYRLTDGMPIALVNADVYKINKNYWGRESTKLTGAISERWQLGPIYSCDLALKTVTH</sequence>
<dbReference type="AlphaFoldDB" id="A0A3B0W6B6"/>
<dbReference type="EMBL" id="UOFD01000031">
    <property type="protein sequence ID" value="VAW51438.1"/>
    <property type="molecule type" value="Genomic_DNA"/>
</dbReference>
<reference evidence="1" key="1">
    <citation type="submission" date="2018-06" db="EMBL/GenBank/DDBJ databases">
        <authorList>
            <person name="Zhirakovskaya E."/>
        </authorList>
    </citation>
    <scope>NUCLEOTIDE SEQUENCE</scope>
</reference>
<protein>
    <recommendedName>
        <fullName evidence="2">Lipoprotein</fullName>
    </recommendedName>
</protein>
<proteinExistence type="predicted"/>
<accession>A0A3B0W6B6</accession>
<name>A0A3B0W6B6_9ZZZZ</name>
<dbReference type="PROSITE" id="PS51257">
    <property type="entry name" value="PROKAR_LIPOPROTEIN"/>
    <property type="match status" value="1"/>
</dbReference>